<feature type="compositionally biased region" description="Basic and acidic residues" evidence="1">
    <location>
        <begin position="49"/>
        <end position="67"/>
    </location>
</feature>
<dbReference type="AlphaFoldDB" id="A0AA96V5J9"/>
<dbReference type="PANTHER" id="PTHR43196:SF2">
    <property type="entry name" value="PHOSPHOADENOSINE PHOSPHOSULFATE REDUCTASE"/>
    <property type="match status" value="1"/>
</dbReference>
<feature type="region of interest" description="Disordered" evidence="1">
    <location>
        <begin position="1"/>
        <end position="70"/>
    </location>
</feature>
<feature type="domain" description="Phosphoadenosine phosphosulphate reductase" evidence="2">
    <location>
        <begin position="335"/>
        <end position="510"/>
    </location>
</feature>
<sequence>MTKQTIGSEFISSSKFHSNPSNVNLNKKKSASGGYYAKGKNPNGTENENNNRNESRTENKNKRENKNFGKNNNRVFYENNSIYWCGSCNLPLIGEKCGICGQSGREILLSQPADVRFAQGYDIELVRKHFLKLFSCDPLEGRVFLLNKIPGDDQTLEVIADGFLIGVLRFDLKKLDFVFELSPDGARLFFAEPYIFAAANRIVEIQKAKAHLNGKNISFEMIEHFPAGIAAGETILLKSGNLIGYGISHVGSDDFFQIQKSGVPKSTLSNDDVKRQQILKVKNIAADAPLILSSKKPGMDEIVDANKEYIKNLGKDALNTIKGVVNAKEQAQKPVYVSFSGGKDSLVVLDLAVQALQNKSRPTPFTAIFFNTGIDYPETIEFARNFCAERNIPYKEFDAGDDFWRTLKRKDHPTKDSRWCCKVCKLNSGNKLGGGKDHISLDGKRKHESFMRAKIPAMDTNPNVFGQLNVFPIREWRAIEVWLYIRWRKLPYNPLYDNGLERIGCWMCPAAFQAEYARMTEIHPELAKIWENYLSGWAEKEGVSKEYTDHGFWRWEKLPPKMVKLSEELGIELKESQIGNGIDENDDLQDDFGNKNERAGYNVNNKNNKNKNNHPKSFSSGSNSSSAKSSGSNSSSSRLSGSPKPSGSAKSSLGKTFHKPPTSDSTKSPGSGKTNSGKPNSGRSSKPKTNTRTNTKGKQSPVNRGRKGG</sequence>
<dbReference type="RefSeq" id="WP_338097034.1">
    <property type="nucleotide sequence ID" value="NZ_CP131061.1"/>
</dbReference>
<dbReference type="GeneID" id="89228257"/>
<feature type="compositionally biased region" description="Polar residues" evidence="1">
    <location>
        <begin position="662"/>
        <end position="702"/>
    </location>
</feature>
<gene>
    <name evidence="3" type="primary">cysH_2</name>
    <name evidence="3" type="ORF">MsAm2_08390</name>
</gene>
<keyword evidence="3" id="KW-0560">Oxidoreductase</keyword>
<evidence type="ECO:0000313" key="3">
    <source>
        <dbReference type="EMBL" id="WNY27054.1"/>
    </source>
</evidence>
<proteinExistence type="predicted"/>
<reference evidence="3 4" key="1">
    <citation type="submission" date="2023-07" db="EMBL/GenBank/DDBJ databases">
        <title>Closed genome sequence of Methanosarcinaceae archaeon Am2.</title>
        <authorList>
            <person name="Poehlein A."/>
            <person name="Protasov E."/>
            <person name="Platt K."/>
            <person name="Reeh H."/>
            <person name="Daniel R."/>
            <person name="Brune A."/>
        </authorList>
    </citation>
    <scope>NUCLEOTIDE SEQUENCE [LARGE SCALE GENOMIC DNA]</scope>
    <source>
        <strain evidence="3 4">Am2</strain>
    </source>
</reference>
<keyword evidence="4" id="KW-1185">Reference proteome</keyword>
<dbReference type="InterPro" id="IPR002500">
    <property type="entry name" value="PAPS_reduct_dom"/>
</dbReference>
<dbReference type="Pfam" id="PF01507">
    <property type="entry name" value="PAPS_reduct"/>
    <property type="match status" value="1"/>
</dbReference>
<evidence type="ECO:0000256" key="1">
    <source>
        <dbReference type="SAM" id="MobiDB-lite"/>
    </source>
</evidence>
<dbReference type="SUPFAM" id="SSF52402">
    <property type="entry name" value="Adenine nucleotide alpha hydrolases-like"/>
    <property type="match status" value="1"/>
</dbReference>
<dbReference type="Gene3D" id="3.40.50.620">
    <property type="entry name" value="HUPs"/>
    <property type="match status" value="1"/>
</dbReference>
<evidence type="ECO:0000313" key="4">
    <source>
        <dbReference type="Proteomes" id="UP001304970"/>
    </source>
</evidence>
<name>A0AA96V5J9_9EURY</name>
<organism evidence="3 4">
    <name type="scientific">Methanolapillus ohkumae</name>
    <dbReference type="NCBI Taxonomy" id="3028298"/>
    <lineage>
        <taxon>Archaea</taxon>
        <taxon>Methanobacteriati</taxon>
        <taxon>Methanobacteriota</taxon>
        <taxon>Stenosarchaea group</taxon>
        <taxon>Methanomicrobia</taxon>
        <taxon>Methanosarcinales</taxon>
        <taxon>Methanosarcinaceae</taxon>
        <taxon>Methanolapillus</taxon>
    </lineage>
</organism>
<feature type="compositionally biased region" description="Low complexity" evidence="1">
    <location>
        <begin position="615"/>
        <end position="655"/>
    </location>
</feature>
<dbReference type="InterPro" id="IPR014729">
    <property type="entry name" value="Rossmann-like_a/b/a_fold"/>
</dbReference>
<dbReference type="EMBL" id="CP131061">
    <property type="protein sequence ID" value="WNY27054.1"/>
    <property type="molecule type" value="Genomic_DNA"/>
</dbReference>
<feature type="compositionally biased region" description="Polar residues" evidence="1">
    <location>
        <begin position="1"/>
        <end position="25"/>
    </location>
</feature>
<protein>
    <submittedName>
        <fullName evidence="3">Phosphoadenosine phosphosulfate reductase</fullName>
        <ecNumber evidence="3">1.8.4.8</ecNumber>
    </submittedName>
</protein>
<dbReference type="EC" id="1.8.4.8" evidence="3"/>
<feature type="region of interest" description="Disordered" evidence="1">
    <location>
        <begin position="580"/>
        <end position="709"/>
    </location>
</feature>
<dbReference type="GO" id="GO:0004604">
    <property type="term" value="F:phosphoadenylyl-sulfate reductase (thioredoxin) activity"/>
    <property type="evidence" value="ECO:0007669"/>
    <property type="project" value="UniProtKB-EC"/>
</dbReference>
<evidence type="ECO:0000259" key="2">
    <source>
        <dbReference type="Pfam" id="PF01507"/>
    </source>
</evidence>
<dbReference type="PANTHER" id="PTHR43196">
    <property type="entry name" value="SULFATE ADENYLYLTRANSFERASE SUBUNIT 2"/>
    <property type="match status" value="1"/>
</dbReference>
<feature type="compositionally biased region" description="Low complexity" evidence="1">
    <location>
        <begin position="38"/>
        <end position="48"/>
    </location>
</feature>
<accession>A0AA96V5J9</accession>
<dbReference type="Proteomes" id="UP001304970">
    <property type="component" value="Chromosome"/>
</dbReference>
<dbReference type="InterPro" id="IPR050128">
    <property type="entry name" value="Sulfate_adenylyltrnsfr_sub2"/>
</dbReference>